<dbReference type="EMBL" id="JANAVB010005704">
    <property type="protein sequence ID" value="KAJ6845863.1"/>
    <property type="molecule type" value="Genomic_DNA"/>
</dbReference>
<gene>
    <name evidence="3" type="ORF">M6B38_286115</name>
    <name evidence="2" type="ORF">M6B38_357930</name>
</gene>
<accession>A0AAX6HYS4</accession>
<organism evidence="3 4">
    <name type="scientific">Iris pallida</name>
    <name type="common">Sweet iris</name>
    <dbReference type="NCBI Taxonomy" id="29817"/>
    <lineage>
        <taxon>Eukaryota</taxon>
        <taxon>Viridiplantae</taxon>
        <taxon>Streptophyta</taxon>
        <taxon>Embryophyta</taxon>
        <taxon>Tracheophyta</taxon>
        <taxon>Spermatophyta</taxon>
        <taxon>Magnoliopsida</taxon>
        <taxon>Liliopsida</taxon>
        <taxon>Asparagales</taxon>
        <taxon>Iridaceae</taxon>
        <taxon>Iridoideae</taxon>
        <taxon>Irideae</taxon>
        <taxon>Iris</taxon>
    </lineage>
</organism>
<dbReference type="Proteomes" id="UP001140949">
    <property type="component" value="Unassembled WGS sequence"/>
</dbReference>
<feature type="signal peptide" evidence="1">
    <location>
        <begin position="1"/>
        <end position="21"/>
    </location>
</feature>
<reference evidence="3" key="1">
    <citation type="journal article" date="2023" name="GigaByte">
        <title>Genome assembly of the bearded iris, Iris pallida Lam.</title>
        <authorList>
            <person name="Bruccoleri R.E."/>
            <person name="Oakeley E.J."/>
            <person name="Faust A.M.E."/>
            <person name="Altorfer M."/>
            <person name="Dessus-Babus S."/>
            <person name="Burckhardt D."/>
            <person name="Oertli M."/>
            <person name="Naumann U."/>
            <person name="Petersen F."/>
            <person name="Wong J."/>
        </authorList>
    </citation>
    <scope>NUCLEOTIDE SEQUENCE</scope>
    <source>
        <strain evidence="3">GSM-AAB239-AS_SAM_17_03QT</strain>
    </source>
</reference>
<dbReference type="EMBL" id="JANAVB010018600">
    <property type="protein sequence ID" value="KAJ6829423.1"/>
    <property type="molecule type" value="Genomic_DNA"/>
</dbReference>
<feature type="chain" id="PRO_5044718879" evidence="1">
    <location>
        <begin position="22"/>
        <end position="92"/>
    </location>
</feature>
<evidence type="ECO:0000313" key="2">
    <source>
        <dbReference type="EMBL" id="KAJ6829423.1"/>
    </source>
</evidence>
<reference evidence="3" key="2">
    <citation type="submission" date="2023-04" db="EMBL/GenBank/DDBJ databases">
        <authorList>
            <person name="Bruccoleri R.E."/>
            <person name="Oakeley E.J."/>
            <person name="Faust A.-M."/>
            <person name="Dessus-Babus S."/>
            <person name="Altorfer M."/>
            <person name="Burckhardt D."/>
            <person name="Oertli M."/>
            <person name="Naumann U."/>
            <person name="Petersen F."/>
            <person name="Wong J."/>
        </authorList>
    </citation>
    <scope>NUCLEOTIDE SEQUENCE</scope>
    <source>
        <strain evidence="3">GSM-AAB239-AS_SAM_17_03QT</strain>
        <tissue evidence="3">Leaf</tissue>
    </source>
</reference>
<keyword evidence="1" id="KW-0732">Signal</keyword>
<sequence>MRFLELGQFIFMICLLHRVIPESAMFETVDSLTVFSTKEIHHKMLSCEGSGRSSTTKLYLLCVCRLISKEYIDLVRDATPPKVWETRERLFH</sequence>
<evidence type="ECO:0000313" key="3">
    <source>
        <dbReference type="EMBL" id="KAJ6845863.1"/>
    </source>
</evidence>
<dbReference type="AlphaFoldDB" id="A0AAX6HYS4"/>
<name>A0AAX6HYS4_IRIPA</name>
<evidence type="ECO:0000313" key="4">
    <source>
        <dbReference type="Proteomes" id="UP001140949"/>
    </source>
</evidence>
<evidence type="ECO:0000256" key="1">
    <source>
        <dbReference type="SAM" id="SignalP"/>
    </source>
</evidence>
<keyword evidence="4" id="KW-1185">Reference proteome</keyword>
<proteinExistence type="predicted"/>
<protein>
    <submittedName>
        <fullName evidence="3">3-isopropylmalate dehydratase large subunit, chloroplastic</fullName>
    </submittedName>
</protein>
<comment type="caution">
    <text evidence="3">The sequence shown here is derived from an EMBL/GenBank/DDBJ whole genome shotgun (WGS) entry which is preliminary data.</text>
</comment>